<organism evidence="2">
    <name type="scientific">bioreactor metagenome</name>
    <dbReference type="NCBI Taxonomy" id="1076179"/>
    <lineage>
        <taxon>unclassified sequences</taxon>
        <taxon>metagenomes</taxon>
        <taxon>ecological metagenomes</taxon>
    </lineage>
</organism>
<keyword evidence="1" id="KW-0812">Transmembrane</keyword>
<keyword evidence="1" id="KW-0472">Membrane</keyword>
<keyword evidence="1" id="KW-1133">Transmembrane helix</keyword>
<dbReference type="EMBL" id="VSSQ01018201">
    <property type="protein sequence ID" value="MPM61185.1"/>
    <property type="molecule type" value="Genomic_DNA"/>
</dbReference>
<comment type="caution">
    <text evidence="2">The sequence shown here is derived from an EMBL/GenBank/DDBJ whole genome shotgun (WGS) entry which is preliminary data.</text>
</comment>
<proteinExistence type="predicted"/>
<protein>
    <submittedName>
        <fullName evidence="2">Uncharacterized protein</fullName>
    </submittedName>
</protein>
<reference evidence="2" key="1">
    <citation type="submission" date="2019-08" db="EMBL/GenBank/DDBJ databases">
        <authorList>
            <person name="Kucharzyk K."/>
            <person name="Murdoch R.W."/>
            <person name="Higgins S."/>
            <person name="Loffler F."/>
        </authorList>
    </citation>
    <scope>NUCLEOTIDE SEQUENCE</scope>
</reference>
<accession>A0A645B6X9</accession>
<evidence type="ECO:0000313" key="2">
    <source>
        <dbReference type="EMBL" id="MPM61185.1"/>
    </source>
</evidence>
<feature type="transmembrane region" description="Helical" evidence="1">
    <location>
        <begin position="64"/>
        <end position="85"/>
    </location>
</feature>
<dbReference type="AlphaFoldDB" id="A0A645B6X9"/>
<gene>
    <name evidence="2" type="ORF">SDC9_108041</name>
</gene>
<name>A0A645B6X9_9ZZZZ</name>
<evidence type="ECO:0000256" key="1">
    <source>
        <dbReference type="SAM" id="Phobius"/>
    </source>
</evidence>
<sequence length="154" mass="17147">MGFFIEYLICKKKNEITQLILQAFVFPHTVQIGIGLQYVQVCIHGLSFVGIFFTQTHIVNLAPLTSQGFTITVLYLIEAMSFYAFKKMNGISKCLGICRGAVIFAQPVNGKANGVDLLFGIQRVALMGKRPIDSSVRFIIKRVYHIPFGTCGHV</sequence>